<dbReference type="Gene3D" id="3.30.70.1520">
    <property type="entry name" value="Heterotetrameric sarcosine oxidase"/>
    <property type="match status" value="1"/>
</dbReference>
<dbReference type="InterPro" id="IPR027266">
    <property type="entry name" value="TrmE/GcvT-like"/>
</dbReference>
<dbReference type="RefSeq" id="WP_342745161.1">
    <property type="nucleotide sequence ID" value="NZ_OBMT01000002.1"/>
</dbReference>
<proteinExistence type="predicted"/>
<evidence type="ECO:0000313" key="1">
    <source>
        <dbReference type="EMBL" id="SOB99537.1"/>
    </source>
</evidence>
<sequence length="188" mass="19582">MSEMMTGAVSPLNGKTIATGFATVAEVGLKGMVSLRADLGSKALAKALKALGLKTPAPREIVTEGGRSVAWMSPDELLVLCGYAEAAGVATDLEKALAKEHALVANVSDARAMFTVAGARADEVLMKLCPVDFAALKPGEMRRTRSAQVAAALWRSGPEELSLICFRSVAGYVMGLLEVSSRKGGEIS</sequence>
<dbReference type="InterPro" id="IPR007375">
    <property type="entry name" value="SoxG"/>
</dbReference>
<organism evidence="1 2">
    <name type="scientific">Rhodobacter maris</name>
    <dbReference type="NCBI Taxonomy" id="446682"/>
    <lineage>
        <taxon>Bacteria</taxon>
        <taxon>Pseudomonadati</taxon>
        <taxon>Pseudomonadota</taxon>
        <taxon>Alphaproteobacteria</taxon>
        <taxon>Rhodobacterales</taxon>
        <taxon>Rhodobacter group</taxon>
        <taxon>Rhodobacter</taxon>
    </lineage>
</organism>
<evidence type="ECO:0000313" key="2">
    <source>
        <dbReference type="Proteomes" id="UP000219111"/>
    </source>
</evidence>
<reference evidence="2" key="1">
    <citation type="submission" date="2017-08" db="EMBL/GenBank/DDBJ databases">
        <authorList>
            <person name="Varghese N."/>
            <person name="Submissions S."/>
        </authorList>
    </citation>
    <scope>NUCLEOTIDE SEQUENCE [LARGE SCALE GENOMIC DNA]</scope>
    <source>
        <strain evidence="2">JA276</strain>
    </source>
</reference>
<protein>
    <submittedName>
        <fullName evidence="1">Heterotetrameric sarcosine oxidase gamma subunit</fullName>
    </submittedName>
</protein>
<accession>A0A285RYJ0</accession>
<dbReference type="AlphaFoldDB" id="A0A285RYJ0"/>
<keyword evidence="2" id="KW-1185">Reference proteome</keyword>
<dbReference type="SUPFAM" id="SSF103025">
    <property type="entry name" value="Folate-binding domain"/>
    <property type="match status" value="1"/>
</dbReference>
<dbReference type="EMBL" id="OBMT01000002">
    <property type="protein sequence ID" value="SOB99537.1"/>
    <property type="molecule type" value="Genomic_DNA"/>
</dbReference>
<dbReference type="Gene3D" id="3.30.1360.120">
    <property type="entry name" value="Probable tRNA modification gtpase trme, domain 1"/>
    <property type="match status" value="1"/>
</dbReference>
<gene>
    <name evidence="1" type="ORF">SAMN05877831_102191</name>
</gene>
<dbReference type="Pfam" id="PF04268">
    <property type="entry name" value="SoxG"/>
    <property type="match status" value="1"/>
</dbReference>
<name>A0A285RYJ0_9RHOB</name>
<dbReference type="Proteomes" id="UP000219111">
    <property type="component" value="Unassembled WGS sequence"/>
</dbReference>